<evidence type="ECO:0000256" key="1">
    <source>
        <dbReference type="SAM" id="MobiDB-lite"/>
    </source>
</evidence>
<dbReference type="EMBL" id="JAGFBM010000001">
    <property type="protein sequence ID" value="MBO3083038.1"/>
    <property type="molecule type" value="Genomic_DNA"/>
</dbReference>
<comment type="caution">
    <text evidence="3">The sequence shown here is derived from an EMBL/GenBank/DDBJ whole genome shotgun (WGS) entry which is preliminary data.</text>
</comment>
<protein>
    <recommendedName>
        <fullName evidence="5">Lipoprotein</fullName>
    </recommendedName>
</protein>
<organism evidence="3 4">
    <name type="scientific">Cellulomonas fengjieae</name>
    <dbReference type="NCBI Taxonomy" id="2819978"/>
    <lineage>
        <taxon>Bacteria</taxon>
        <taxon>Bacillati</taxon>
        <taxon>Actinomycetota</taxon>
        <taxon>Actinomycetes</taxon>
        <taxon>Micrococcales</taxon>
        <taxon>Cellulomonadaceae</taxon>
        <taxon>Cellulomonas</taxon>
    </lineage>
</organism>
<evidence type="ECO:0008006" key="5">
    <source>
        <dbReference type="Google" id="ProtNLM"/>
    </source>
</evidence>
<evidence type="ECO:0000256" key="2">
    <source>
        <dbReference type="SAM" id="SignalP"/>
    </source>
</evidence>
<proteinExistence type="predicted"/>
<sequence>MVARVRSVVATVLATVLVLAAPAAPTTAAPTDVCAPLIAAFEAVRQRIVVHNAQPNVFDQNQTAALAAYNAEAAQLTAEQASAQANAQACVDAMSSLASGNSTLDVNPPPERLLATLQNAKDKIPNGFVPPAPPVVGKNWRVPKNSPPRDLYDALRADNPGNLGNAVLQGSPRPVVGGQDPAYPNLVFGANKKGASAASPDHIVPIAEQLNMPGFLQLPPEYMYVVTRSPVNFQWLSWKANLSKQSRSVAGMSGVDPAWQAAQVQLEAQTRASLEAAIARLLASRPPTTP</sequence>
<keyword evidence="4" id="KW-1185">Reference proteome</keyword>
<dbReference type="RefSeq" id="WP_208288108.1">
    <property type="nucleotide sequence ID" value="NZ_CP074404.1"/>
</dbReference>
<evidence type="ECO:0000313" key="3">
    <source>
        <dbReference type="EMBL" id="MBO3083038.1"/>
    </source>
</evidence>
<feature type="signal peptide" evidence="2">
    <location>
        <begin position="1"/>
        <end position="28"/>
    </location>
</feature>
<reference evidence="3 4" key="1">
    <citation type="submission" date="2021-03" db="EMBL/GenBank/DDBJ databases">
        <title>novel species in genus Cellulomonas.</title>
        <authorList>
            <person name="Zhang G."/>
        </authorList>
    </citation>
    <scope>NUCLEOTIDE SEQUENCE [LARGE SCALE GENOMIC DNA]</scope>
    <source>
        <strain evidence="4">zg-ZUI188</strain>
    </source>
</reference>
<feature type="region of interest" description="Disordered" evidence="1">
    <location>
        <begin position="124"/>
        <end position="144"/>
    </location>
</feature>
<dbReference type="Proteomes" id="UP000678317">
    <property type="component" value="Unassembled WGS sequence"/>
</dbReference>
<feature type="chain" id="PRO_5045835390" description="Lipoprotein" evidence="2">
    <location>
        <begin position="29"/>
        <end position="290"/>
    </location>
</feature>
<keyword evidence="2" id="KW-0732">Signal</keyword>
<evidence type="ECO:0000313" key="4">
    <source>
        <dbReference type="Proteomes" id="UP000678317"/>
    </source>
</evidence>
<accession>A0ABS3SBA6</accession>
<name>A0ABS3SBA6_9CELL</name>
<gene>
    <name evidence="3" type="ORF">J4035_00145</name>
</gene>